<sequence>MAKKLRFYYWFLRGLFGRHKVTFGFIFLTVILTTLFWSSITNVLFIDPVKKLGSRFDRQYYTEAVIGTPRVVNPLFASTDLEKDINELVFQGLFNTTSGGDVTPELVETFILNGDREYVLNLRKDIHWHDGLPFTARDVIYTIHIAQNPDYKSRYFDVLKDVTVEKVTDYQIKMILKDPFAPFLSTLDFGIIPEHIPLTKYRPIGTGGFRVKSLDKTQIVLTKNWLDLTLKFYPDYNSALNALKVGEVQGLGGVFPKDALDLANWPNLKVYSQPTYRRFVALYFNLKSENAGDKLLRQVLRNAIPKAKIVNEVTQDSGAVAYGPIQSTSWASANNSDPEFNLETSVGNLKKLGWVKNNGFWEKDGKVLNLSISYPNAPLLKDTAKIVIEAWRTLGIKVEEKIYDSIHFKEQVVIPKNFEVVLFSQEISPDPDQYTLWHSTQVLNGNISGFSSEKADKMLEDGRKILKREERKEKYLNFQKYVSDEVPAIFLYFPPYNYVVSSRIKDLRLEDFNVPSNRFNNALDWHIEKRFF</sequence>
<dbReference type="Gene3D" id="3.10.105.10">
    <property type="entry name" value="Dipeptide-binding Protein, Domain 3"/>
    <property type="match status" value="1"/>
</dbReference>
<evidence type="ECO:0000313" key="7">
    <source>
        <dbReference type="Proteomes" id="UP000177821"/>
    </source>
</evidence>
<evidence type="ECO:0000313" key="6">
    <source>
        <dbReference type="EMBL" id="OGY28448.1"/>
    </source>
</evidence>
<keyword evidence="3" id="KW-0732">Signal</keyword>
<dbReference type="PANTHER" id="PTHR30290">
    <property type="entry name" value="PERIPLASMIC BINDING COMPONENT OF ABC TRANSPORTER"/>
    <property type="match status" value="1"/>
</dbReference>
<dbReference type="EMBL" id="MHCX01000051">
    <property type="protein sequence ID" value="OGY28448.1"/>
    <property type="molecule type" value="Genomic_DNA"/>
</dbReference>
<dbReference type="GO" id="GO:0015833">
    <property type="term" value="P:peptide transport"/>
    <property type="evidence" value="ECO:0007669"/>
    <property type="project" value="TreeGrafter"/>
</dbReference>
<evidence type="ECO:0000259" key="5">
    <source>
        <dbReference type="Pfam" id="PF00496"/>
    </source>
</evidence>
<dbReference type="Gene3D" id="3.90.76.10">
    <property type="entry name" value="Dipeptide-binding Protein, Domain 1"/>
    <property type="match status" value="1"/>
</dbReference>
<organism evidence="6 7">
    <name type="scientific">Candidatus Woykebacteria bacterium RIFCSPHIGHO2_02_FULL_43_16b</name>
    <dbReference type="NCBI Taxonomy" id="1802601"/>
    <lineage>
        <taxon>Bacteria</taxon>
        <taxon>Candidatus Woykeibacteriota</taxon>
    </lineage>
</organism>
<reference evidence="6 7" key="1">
    <citation type="journal article" date="2016" name="Nat. Commun.">
        <title>Thousands of microbial genomes shed light on interconnected biogeochemical processes in an aquifer system.</title>
        <authorList>
            <person name="Anantharaman K."/>
            <person name="Brown C.T."/>
            <person name="Hug L.A."/>
            <person name="Sharon I."/>
            <person name="Castelle C.J."/>
            <person name="Probst A.J."/>
            <person name="Thomas B.C."/>
            <person name="Singh A."/>
            <person name="Wilkins M.J."/>
            <person name="Karaoz U."/>
            <person name="Brodie E.L."/>
            <person name="Williams K.H."/>
            <person name="Hubbard S.S."/>
            <person name="Banfield J.F."/>
        </authorList>
    </citation>
    <scope>NUCLEOTIDE SEQUENCE [LARGE SCALE GENOMIC DNA]</scope>
</reference>
<dbReference type="PANTHER" id="PTHR30290:SF9">
    <property type="entry name" value="OLIGOPEPTIDE-BINDING PROTEIN APPA"/>
    <property type="match status" value="1"/>
</dbReference>
<dbReference type="GO" id="GO:0043190">
    <property type="term" value="C:ATP-binding cassette (ABC) transporter complex"/>
    <property type="evidence" value="ECO:0007669"/>
    <property type="project" value="InterPro"/>
</dbReference>
<dbReference type="Proteomes" id="UP000177821">
    <property type="component" value="Unassembled WGS sequence"/>
</dbReference>
<comment type="caution">
    <text evidence="6">The sequence shown here is derived from an EMBL/GenBank/DDBJ whole genome shotgun (WGS) entry which is preliminary data.</text>
</comment>
<dbReference type="PIRSF" id="PIRSF002741">
    <property type="entry name" value="MppA"/>
    <property type="match status" value="1"/>
</dbReference>
<proteinExistence type="inferred from homology"/>
<dbReference type="InterPro" id="IPR030678">
    <property type="entry name" value="Peptide/Ni-bd"/>
</dbReference>
<dbReference type="AlphaFoldDB" id="A0A1G1WL23"/>
<dbReference type="InterPro" id="IPR000914">
    <property type="entry name" value="SBP_5_dom"/>
</dbReference>
<keyword evidence="2" id="KW-0813">Transport</keyword>
<feature type="domain" description="Solute-binding protein family 5" evidence="5">
    <location>
        <begin position="102"/>
        <end position="438"/>
    </location>
</feature>
<feature type="transmembrane region" description="Helical" evidence="4">
    <location>
        <begin position="21"/>
        <end position="40"/>
    </location>
</feature>
<keyword evidence="4" id="KW-0812">Transmembrane</keyword>
<gene>
    <name evidence="6" type="ORF">A3J50_01605</name>
</gene>
<evidence type="ECO:0000256" key="2">
    <source>
        <dbReference type="ARBA" id="ARBA00022448"/>
    </source>
</evidence>
<protein>
    <recommendedName>
        <fullName evidence="5">Solute-binding protein family 5 domain-containing protein</fullName>
    </recommendedName>
</protein>
<dbReference type="SUPFAM" id="SSF53850">
    <property type="entry name" value="Periplasmic binding protein-like II"/>
    <property type="match status" value="1"/>
</dbReference>
<dbReference type="InterPro" id="IPR039424">
    <property type="entry name" value="SBP_5"/>
</dbReference>
<dbReference type="GO" id="GO:1904680">
    <property type="term" value="F:peptide transmembrane transporter activity"/>
    <property type="evidence" value="ECO:0007669"/>
    <property type="project" value="TreeGrafter"/>
</dbReference>
<keyword evidence="4" id="KW-0472">Membrane</keyword>
<comment type="similarity">
    <text evidence="1">Belongs to the bacterial solute-binding protein 5 family.</text>
</comment>
<evidence type="ECO:0000256" key="4">
    <source>
        <dbReference type="SAM" id="Phobius"/>
    </source>
</evidence>
<evidence type="ECO:0000256" key="1">
    <source>
        <dbReference type="ARBA" id="ARBA00005695"/>
    </source>
</evidence>
<name>A0A1G1WL23_9BACT</name>
<keyword evidence="4" id="KW-1133">Transmembrane helix</keyword>
<accession>A0A1G1WL23</accession>
<evidence type="ECO:0000256" key="3">
    <source>
        <dbReference type="ARBA" id="ARBA00022729"/>
    </source>
</evidence>
<dbReference type="Pfam" id="PF00496">
    <property type="entry name" value="SBP_bac_5"/>
    <property type="match status" value="1"/>
</dbReference>
<dbReference type="Gene3D" id="3.40.190.10">
    <property type="entry name" value="Periplasmic binding protein-like II"/>
    <property type="match status" value="1"/>
</dbReference>
<dbReference type="GO" id="GO:0042597">
    <property type="term" value="C:periplasmic space"/>
    <property type="evidence" value="ECO:0007669"/>
    <property type="project" value="UniProtKB-ARBA"/>
</dbReference>